<dbReference type="OrthoDB" id="4691307at2759"/>
<sequence length="632" mass="69307">MCLSSQDLCACRRLVGMRGLLHTFNACLEDYLEEDPDLELGPPPACLPALRSLSLREDQYDRHYPESGPVRIPDELSALTSLTQLQIEGNPVKVSTEDSDGYTSDQLEKLALRTYEECVPAILPPSHGFCLPHLRELSMTGCSFETVPSFVAGLPALRTLRLSGNLFKAESSSPRFFPGLPGPICSGLQRLELRGCFLRTVPPFLSHLTALTALDLSGNRTLEIRRSDADIFSRLTRLRELEAAAGGVQADFARLTEGLLDRYKAVIMPHAAAEFRSRVESLAAWLLRRAALPPAVAALGQLTGLVSLEVHVDSNQAQQHLQAALQQLSSLTSLSAKLAKWPYVRPNAGQAELERLRPLLDVSVLPHLAVLSLSQGGVDGLSWAELTRLQLSDTDFGVEDLCCCSRLVALEGTLIFFAACLKDFVFQDPVFERELPPGCLPALRSLSLTFKLGEDELQMFEDGEPIPLPHELSALSALTQLCVEGPTPDQLRPEDIPEFVAGLPDLRTLRLSGNLFRSARHPSFFPGLPGPVCSSLRRLELRACFLRAVPPCLSHLTALTALDLSGNRTLEICDSDVDIFRLTRLRELHLAKPRSTAHEKTDWSQALVTSLLGVQRACAWLDVQSALKPLAS</sequence>
<comment type="caution">
    <text evidence="4">The sequence shown here is derived from an EMBL/GenBank/DDBJ whole genome shotgun (WGS) entry which is preliminary data.</text>
</comment>
<dbReference type="Gene3D" id="3.80.10.10">
    <property type="entry name" value="Ribonuclease Inhibitor"/>
    <property type="match status" value="2"/>
</dbReference>
<keyword evidence="3" id="KW-0677">Repeat</keyword>
<accession>A0A2P6THE6</accession>
<evidence type="ECO:0000313" key="5">
    <source>
        <dbReference type="Proteomes" id="UP000239899"/>
    </source>
</evidence>
<dbReference type="Proteomes" id="UP000239899">
    <property type="component" value="Unassembled WGS sequence"/>
</dbReference>
<dbReference type="InterPro" id="IPR032675">
    <property type="entry name" value="LRR_dom_sf"/>
</dbReference>
<organism evidence="4 5">
    <name type="scientific">Chlorella sorokiniana</name>
    <name type="common">Freshwater green alga</name>
    <dbReference type="NCBI Taxonomy" id="3076"/>
    <lineage>
        <taxon>Eukaryota</taxon>
        <taxon>Viridiplantae</taxon>
        <taxon>Chlorophyta</taxon>
        <taxon>core chlorophytes</taxon>
        <taxon>Trebouxiophyceae</taxon>
        <taxon>Chlorellales</taxon>
        <taxon>Chlorellaceae</taxon>
        <taxon>Chlorella clade</taxon>
        <taxon>Chlorella</taxon>
    </lineage>
</organism>
<dbReference type="EMBL" id="LHPG02000016">
    <property type="protein sequence ID" value="PRW33712.1"/>
    <property type="molecule type" value="Genomic_DNA"/>
</dbReference>
<dbReference type="SUPFAM" id="SSF52058">
    <property type="entry name" value="L domain-like"/>
    <property type="match status" value="1"/>
</dbReference>
<dbReference type="PANTHER" id="PTHR48051">
    <property type="match status" value="1"/>
</dbReference>
<evidence type="ECO:0000256" key="2">
    <source>
        <dbReference type="ARBA" id="ARBA00022614"/>
    </source>
</evidence>
<dbReference type="GO" id="GO:0005930">
    <property type="term" value="C:axoneme"/>
    <property type="evidence" value="ECO:0007669"/>
    <property type="project" value="UniProtKB-SubCell"/>
</dbReference>
<reference evidence="4 5" key="1">
    <citation type="journal article" date="2018" name="Plant J.">
        <title>Genome sequences of Chlorella sorokiniana UTEX 1602 and Micractinium conductrix SAG 241.80: implications to maltose excretion by a green alga.</title>
        <authorList>
            <person name="Arriola M.B."/>
            <person name="Velmurugan N."/>
            <person name="Zhang Y."/>
            <person name="Plunkett M.H."/>
            <person name="Hondzo H."/>
            <person name="Barney B.M."/>
        </authorList>
    </citation>
    <scope>NUCLEOTIDE SEQUENCE [LARGE SCALE GENOMIC DNA]</scope>
    <source>
        <strain evidence="5">UTEX 1602</strain>
    </source>
</reference>
<gene>
    <name evidence="4" type="ORF">C2E21_7583</name>
</gene>
<dbReference type="InterPro" id="IPR050216">
    <property type="entry name" value="LRR_domain-containing"/>
</dbReference>
<keyword evidence="5" id="KW-1185">Reference proteome</keyword>
<evidence type="ECO:0000256" key="1">
    <source>
        <dbReference type="ARBA" id="ARBA00004430"/>
    </source>
</evidence>
<dbReference type="InterPro" id="IPR003591">
    <property type="entry name" value="Leu-rich_rpt_typical-subtyp"/>
</dbReference>
<comment type="subcellular location">
    <subcellularLocation>
        <location evidence="1">Cytoplasm</location>
        <location evidence="1">Cytoskeleton</location>
        <location evidence="1">Cilium axoneme</location>
    </subcellularLocation>
</comment>
<evidence type="ECO:0000256" key="3">
    <source>
        <dbReference type="ARBA" id="ARBA00022737"/>
    </source>
</evidence>
<protein>
    <submittedName>
        <fullName evidence="4">Adenylate cyclase isoform B</fullName>
    </submittedName>
</protein>
<name>A0A2P6THE6_CHLSO</name>
<dbReference type="PANTHER" id="PTHR48051:SF1">
    <property type="entry name" value="RAS SUPPRESSOR PROTEIN 1"/>
    <property type="match status" value="1"/>
</dbReference>
<proteinExistence type="predicted"/>
<dbReference type="AlphaFoldDB" id="A0A2P6THE6"/>
<evidence type="ECO:0000313" key="4">
    <source>
        <dbReference type="EMBL" id="PRW33712.1"/>
    </source>
</evidence>
<dbReference type="SUPFAM" id="SSF52047">
    <property type="entry name" value="RNI-like"/>
    <property type="match status" value="1"/>
</dbReference>
<dbReference type="SMART" id="SM00369">
    <property type="entry name" value="LRR_TYP"/>
    <property type="match status" value="5"/>
</dbReference>
<keyword evidence="2" id="KW-0433">Leucine-rich repeat</keyword>
<dbReference type="STRING" id="3076.A0A2P6THE6"/>